<dbReference type="AlphaFoldDB" id="A0A387HI81"/>
<evidence type="ECO:0000313" key="2">
    <source>
        <dbReference type="EMBL" id="AYG83229.1"/>
    </source>
</evidence>
<keyword evidence="3" id="KW-1185">Reference proteome</keyword>
<feature type="region of interest" description="Disordered" evidence="1">
    <location>
        <begin position="1"/>
        <end position="52"/>
    </location>
</feature>
<dbReference type="Pfam" id="PF19756">
    <property type="entry name" value="DUF6243"/>
    <property type="match status" value="1"/>
</dbReference>
<dbReference type="KEGG" id="shun:DWB77_05425"/>
<proteinExistence type="predicted"/>
<organism evidence="2 3">
    <name type="scientific">Streptomyces hundungensis</name>
    <dbReference type="NCBI Taxonomy" id="1077946"/>
    <lineage>
        <taxon>Bacteria</taxon>
        <taxon>Bacillati</taxon>
        <taxon>Actinomycetota</taxon>
        <taxon>Actinomycetes</taxon>
        <taxon>Kitasatosporales</taxon>
        <taxon>Streptomycetaceae</taxon>
        <taxon>Streptomyces</taxon>
    </lineage>
</organism>
<dbReference type="EMBL" id="CP032698">
    <property type="protein sequence ID" value="AYG83229.1"/>
    <property type="molecule type" value="Genomic_DNA"/>
</dbReference>
<reference evidence="2 3" key="1">
    <citation type="submission" date="2018-10" db="EMBL/GenBank/DDBJ databases">
        <title>Relationship between Morphology and Antimicrobial Activity in Streptomyces.</title>
        <authorList>
            <person name="Kang H.J."/>
            <person name="Kim S.B."/>
        </authorList>
    </citation>
    <scope>NUCLEOTIDE SEQUENCE [LARGE SCALE GENOMIC DNA]</scope>
    <source>
        <strain evidence="2 3">BH38</strain>
    </source>
</reference>
<evidence type="ECO:0000256" key="1">
    <source>
        <dbReference type="SAM" id="MobiDB-lite"/>
    </source>
</evidence>
<evidence type="ECO:0000313" key="3">
    <source>
        <dbReference type="Proteomes" id="UP000271554"/>
    </source>
</evidence>
<name>A0A387HI81_9ACTN</name>
<dbReference type="InterPro" id="IPR046210">
    <property type="entry name" value="DUF6243"/>
</dbReference>
<dbReference type="Proteomes" id="UP000271554">
    <property type="component" value="Chromosome"/>
</dbReference>
<feature type="compositionally biased region" description="Basic and acidic residues" evidence="1">
    <location>
        <begin position="33"/>
        <end position="52"/>
    </location>
</feature>
<feature type="compositionally biased region" description="Gly residues" evidence="1">
    <location>
        <begin position="18"/>
        <end position="29"/>
    </location>
</feature>
<protein>
    <submittedName>
        <fullName evidence="2">Uncharacterized protein</fullName>
    </submittedName>
</protein>
<sequence length="52" mass="5559">MLGVGGTRSRLSRQALRGTGGNARGGGGLDPMAQKRELLRKLKERRTASHEA</sequence>
<gene>
    <name evidence="2" type="ORF">DWB77_05425</name>
</gene>
<accession>A0A387HI81</accession>